<evidence type="ECO:0000259" key="4">
    <source>
        <dbReference type="PROSITE" id="PS51294"/>
    </source>
</evidence>
<dbReference type="InterPro" id="IPR001005">
    <property type="entry name" value="SANT/Myb"/>
</dbReference>
<dbReference type="GO" id="GO:0000981">
    <property type="term" value="F:DNA-binding transcription factor activity, RNA polymerase II-specific"/>
    <property type="evidence" value="ECO:0007669"/>
    <property type="project" value="TreeGrafter"/>
</dbReference>
<evidence type="ECO:0000313" key="6">
    <source>
        <dbReference type="Proteomes" id="UP000799324"/>
    </source>
</evidence>
<reference evidence="5" key="1">
    <citation type="journal article" date="2020" name="Stud. Mycol.">
        <title>101 Dothideomycetes genomes: a test case for predicting lifestyles and emergence of pathogens.</title>
        <authorList>
            <person name="Haridas S."/>
            <person name="Albert R."/>
            <person name="Binder M."/>
            <person name="Bloem J."/>
            <person name="Labutti K."/>
            <person name="Salamov A."/>
            <person name="Andreopoulos B."/>
            <person name="Baker S."/>
            <person name="Barry K."/>
            <person name="Bills G."/>
            <person name="Bluhm B."/>
            <person name="Cannon C."/>
            <person name="Castanera R."/>
            <person name="Culley D."/>
            <person name="Daum C."/>
            <person name="Ezra D."/>
            <person name="Gonzalez J."/>
            <person name="Henrissat B."/>
            <person name="Kuo A."/>
            <person name="Liang C."/>
            <person name="Lipzen A."/>
            <person name="Lutzoni F."/>
            <person name="Magnuson J."/>
            <person name="Mondo S."/>
            <person name="Nolan M."/>
            <person name="Ohm R."/>
            <person name="Pangilinan J."/>
            <person name="Park H.-J."/>
            <person name="Ramirez L."/>
            <person name="Alfaro M."/>
            <person name="Sun H."/>
            <person name="Tritt A."/>
            <person name="Yoshinaga Y."/>
            <person name="Zwiers L.-H."/>
            <person name="Turgeon B."/>
            <person name="Goodwin S."/>
            <person name="Spatafora J."/>
            <person name="Crous P."/>
            <person name="Grigoriev I."/>
        </authorList>
    </citation>
    <scope>NUCLEOTIDE SEQUENCE</scope>
    <source>
        <strain evidence="5">CBS 122681</strain>
    </source>
</reference>
<dbReference type="InterPro" id="IPR009057">
    <property type="entry name" value="Homeodomain-like_sf"/>
</dbReference>
<feature type="domain" description="SANT" evidence="3">
    <location>
        <begin position="1"/>
        <end position="50"/>
    </location>
</feature>
<gene>
    <name evidence="5" type="ORF">K491DRAFT_580963</name>
</gene>
<evidence type="ECO:0000259" key="2">
    <source>
        <dbReference type="PROSITE" id="PS50090"/>
    </source>
</evidence>
<dbReference type="Proteomes" id="UP000799324">
    <property type="component" value="Unassembled WGS sequence"/>
</dbReference>
<dbReference type="InterPro" id="IPR017884">
    <property type="entry name" value="SANT_dom"/>
</dbReference>
<dbReference type="PROSITE" id="PS51294">
    <property type="entry name" value="HTH_MYB"/>
    <property type="match status" value="1"/>
</dbReference>
<dbReference type="EMBL" id="MU004391">
    <property type="protein sequence ID" value="KAF2652938.1"/>
    <property type="molecule type" value="Genomic_DNA"/>
</dbReference>
<feature type="region of interest" description="Disordered" evidence="1">
    <location>
        <begin position="35"/>
        <end position="59"/>
    </location>
</feature>
<feature type="non-terminal residue" evidence="5">
    <location>
        <position position="94"/>
    </location>
</feature>
<feature type="domain" description="HTH myb-type" evidence="4">
    <location>
        <begin position="1"/>
        <end position="50"/>
    </location>
</feature>
<proteinExistence type="predicted"/>
<dbReference type="OrthoDB" id="2143914at2759"/>
<dbReference type="PANTHER" id="PTHR45614:SF25">
    <property type="entry name" value="MYB PROTEIN"/>
    <property type="match status" value="1"/>
</dbReference>
<dbReference type="SMART" id="SM00717">
    <property type="entry name" value="SANT"/>
    <property type="match status" value="1"/>
</dbReference>
<evidence type="ECO:0000259" key="3">
    <source>
        <dbReference type="PROSITE" id="PS51293"/>
    </source>
</evidence>
<dbReference type="GO" id="GO:0005634">
    <property type="term" value="C:nucleus"/>
    <property type="evidence" value="ECO:0007669"/>
    <property type="project" value="TreeGrafter"/>
</dbReference>
<feature type="domain" description="Myb-like" evidence="2">
    <location>
        <begin position="1"/>
        <end position="44"/>
    </location>
</feature>
<evidence type="ECO:0000313" key="5">
    <source>
        <dbReference type="EMBL" id="KAF2652938.1"/>
    </source>
</evidence>
<sequence>GQWSEAEDNWLISLVHRNGPQNWVRISQELGTKSPKQCRERYRQGKLGSKQDPVTAREGQQIERTVEGIGKRWAEIAQKLDEPSDDAVKNWWNG</sequence>
<accession>A0A6A6T285</accession>
<dbReference type="InterPro" id="IPR050560">
    <property type="entry name" value="MYB_TF"/>
</dbReference>
<dbReference type="GO" id="GO:0000978">
    <property type="term" value="F:RNA polymerase II cis-regulatory region sequence-specific DNA binding"/>
    <property type="evidence" value="ECO:0007669"/>
    <property type="project" value="TreeGrafter"/>
</dbReference>
<feature type="non-terminal residue" evidence="5">
    <location>
        <position position="1"/>
    </location>
</feature>
<dbReference type="SUPFAM" id="SSF46689">
    <property type="entry name" value="Homeodomain-like"/>
    <property type="match status" value="1"/>
</dbReference>
<organism evidence="5 6">
    <name type="scientific">Lophiostoma macrostomum CBS 122681</name>
    <dbReference type="NCBI Taxonomy" id="1314788"/>
    <lineage>
        <taxon>Eukaryota</taxon>
        <taxon>Fungi</taxon>
        <taxon>Dikarya</taxon>
        <taxon>Ascomycota</taxon>
        <taxon>Pezizomycotina</taxon>
        <taxon>Dothideomycetes</taxon>
        <taxon>Pleosporomycetidae</taxon>
        <taxon>Pleosporales</taxon>
        <taxon>Lophiostomataceae</taxon>
        <taxon>Lophiostoma</taxon>
    </lineage>
</organism>
<dbReference type="GO" id="GO:0045944">
    <property type="term" value="P:positive regulation of transcription by RNA polymerase II"/>
    <property type="evidence" value="ECO:0007669"/>
    <property type="project" value="TreeGrafter"/>
</dbReference>
<dbReference type="PANTHER" id="PTHR45614">
    <property type="entry name" value="MYB PROTEIN-RELATED"/>
    <property type="match status" value="1"/>
</dbReference>
<dbReference type="PROSITE" id="PS51293">
    <property type="entry name" value="SANT"/>
    <property type="match status" value="1"/>
</dbReference>
<dbReference type="Gene3D" id="1.10.10.60">
    <property type="entry name" value="Homeodomain-like"/>
    <property type="match status" value="2"/>
</dbReference>
<dbReference type="PROSITE" id="PS50090">
    <property type="entry name" value="MYB_LIKE"/>
    <property type="match status" value="1"/>
</dbReference>
<dbReference type="GO" id="GO:0000278">
    <property type="term" value="P:mitotic cell cycle"/>
    <property type="evidence" value="ECO:0007669"/>
    <property type="project" value="TreeGrafter"/>
</dbReference>
<protein>
    <submittedName>
        <fullName evidence="5">Uncharacterized protein</fullName>
    </submittedName>
</protein>
<dbReference type="InterPro" id="IPR017930">
    <property type="entry name" value="Myb_dom"/>
</dbReference>
<evidence type="ECO:0000256" key="1">
    <source>
        <dbReference type="SAM" id="MobiDB-lite"/>
    </source>
</evidence>
<dbReference type="AlphaFoldDB" id="A0A6A6T285"/>
<dbReference type="CDD" id="cd00167">
    <property type="entry name" value="SANT"/>
    <property type="match status" value="1"/>
</dbReference>
<keyword evidence="6" id="KW-1185">Reference proteome</keyword>
<dbReference type="Pfam" id="PF00249">
    <property type="entry name" value="Myb_DNA-binding"/>
    <property type="match status" value="1"/>
</dbReference>
<name>A0A6A6T285_9PLEO</name>